<accession>A0ACC2NBF2</accession>
<gene>
    <name evidence="1" type="ORF">QAD02_009884</name>
</gene>
<keyword evidence="2" id="KW-1185">Reference proteome</keyword>
<dbReference type="Proteomes" id="UP001239111">
    <property type="component" value="Chromosome 4"/>
</dbReference>
<evidence type="ECO:0000313" key="2">
    <source>
        <dbReference type="Proteomes" id="UP001239111"/>
    </source>
</evidence>
<sequence length="1484" mass="162988">MSRKRKYADLEQRCRICLNDDASMSELFVDWLKPHLGDLETCSEIEIMERPNFPKNICHVCLYKLEMWNDFKLQFIATNKKLLNYFKIENVPAVKNASLLDANKILNNLPAKNAVNVAKRQKVEEPPKQVTTPAPVEDKNSTEVKSSEGVVQEKSAVENSNSQVLTNASESEELLIDDDDLATTQPQSQSSGSSSPARKSRRVEREASTKRWMERKKALIAATGEQPSESDSDNGVSLSPVQKARARVDSEIERRKKLEKALKALQTDLTEKYKVHEEDIAEQRRTRSRRNDANSQNNKTRNGAAINTIKPKDLNNTETNSRQVKQTNVETKNVSGTKSPVKSPNVKKSVDNSVKSSAELVRVQLIDIKSPVKAPKSAAESVKPQETSTKSAPVRATRSAAESVKPQETSTKSAPVKATRSAAESVKLQQSSAKSAPVKLSKDSPTTVKVQQNDSKPSSDKVSRNSADSLKVQEKDSKLSPTKVLKDSDVSVNVQQIETKSSPLKVVKNSVSSIEISLKDVESSEVASEVPPPVIEDQERSYEDTSTVPNEIEEHTQAIEDADNEMEVIDVDGDDPPLVPVSDSTLPSNQTESQGTLSNATDVIAPTPTEPVDSNAVNDATPLTNGSSKKNKKKKKPNPVKRDLPSVKELNKVNNSTDSVTDETNNPTDEADAKTGSNREVQGMKVETLKKVQMELTTFVNEEIRDRLLDNPDHPKYQAKSIKYKNACDALNNELKTILENVLRSNYEAETTPSKNSSKRKISKAFVKAAEKSSVFQPKVRVPRFAMSEETKINNLRILEGLKRERGIVGPLSRVLGKRQLKLPRKFDDFSVSLKDAFLEEQKAMAAAARNTPEKVVAPANTTQPSAEETMDISIVEPSSPPSSAPLDSSLPQPFSPRPREPSPPPPSLPDVVVLDSDSTPQESSPAQDEIAQCTSPKNDSTPPQTSTNFSLSGDVSELPDLVDLDPDAPQTEPKPNLYTSDIRIGSVTISLEPQPKSVPKDPTTPTVTPKSILKKTTPVSTKVVSSASQATAGTPKSVSMNSTKNDGTVTKGPSPMVAKLSKLVLANATSTAKTPKPVAVSTPVPNSSASKKLAAAKVTPNLNRKPIVANNSVVAAKPPTPSPKVTNNVVGSNTPTPAKRQRHICGICGEELFSKEAAEAHVKNHNVDTIPKSNSSHLANEKLVTSIPAVTAPLQKHKPKLMRCKRCQAIVEAKHVKTHVCSSVKFNCTLCDCSFGVEHLLKAHMDTHKKKAQVKAVPVVERNKHAKVTDNSHAKSPRAAPVQVNDSDDVVVEKNSRNYTCFVCDKVFVDEEQMKDHLQMHCEEATDDINEKGGFQCAFCGEKFQSEESLESHVSKHLNEDGDEKIKLMINLETQRDRRRKTYFKCDQCDETFSTPLQLAMHLPVHDEEEGGMDDDSDKEQNQLEEEVTTEHYVCSICDEMFDSQEDLSEHLDVHNGNAHVCILCEKPFSNIKDLQEHVATHL</sequence>
<protein>
    <submittedName>
        <fullName evidence="1">Uncharacterized protein</fullName>
    </submittedName>
</protein>
<proteinExistence type="predicted"/>
<organism evidence="1 2">
    <name type="scientific">Eretmocerus hayati</name>
    <dbReference type="NCBI Taxonomy" id="131215"/>
    <lineage>
        <taxon>Eukaryota</taxon>
        <taxon>Metazoa</taxon>
        <taxon>Ecdysozoa</taxon>
        <taxon>Arthropoda</taxon>
        <taxon>Hexapoda</taxon>
        <taxon>Insecta</taxon>
        <taxon>Pterygota</taxon>
        <taxon>Neoptera</taxon>
        <taxon>Endopterygota</taxon>
        <taxon>Hymenoptera</taxon>
        <taxon>Apocrita</taxon>
        <taxon>Proctotrupomorpha</taxon>
        <taxon>Chalcidoidea</taxon>
        <taxon>Aphelinidae</taxon>
        <taxon>Aphelininae</taxon>
        <taxon>Eretmocerus</taxon>
    </lineage>
</organism>
<reference evidence="1" key="1">
    <citation type="submission" date="2023-04" db="EMBL/GenBank/DDBJ databases">
        <title>A chromosome-level genome assembly of the parasitoid wasp Eretmocerus hayati.</title>
        <authorList>
            <person name="Zhong Y."/>
            <person name="Liu S."/>
            <person name="Liu Y."/>
        </authorList>
    </citation>
    <scope>NUCLEOTIDE SEQUENCE</scope>
    <source>
        <strain evidence="1">ZJU_SS_LIU_2023</strain>
    </source>
</reference>
<name>A0ACC2NBF2_9HYME</name>
<evidence type="ECO:0000313" key="1">
    <source>
        <dbReference type="EMBL" id="KAJ8668221.1"/>
    </source>
</evidence>
<dbReference type="EMBL" id="CM056744">
    <property type="protein sequence ID" value="KAJ8668221.1"/>
    <property type="molecule type" value="Genomic_DNA"/>
</dbReference>
<comment type="caution">
    <text evidence="1">The sequence shown here is derived from an EMBL/GenBank/DDBJ whole genome shotgun (WGS) entry which is preliminary data.</text>
</comment>